<accession>R7S7A5</accession>
<organism evidence="2 3">
    <name type="scientific">Trametes versicolor (strain FP-101664)</name>
    <name type="common">White-rot fungus</name>
    <name type="synonym">Coriolus versicolor</name>
    <dbReference type="NCBI Taxonomy" id="717944"/>
    <lineage>
        <taxon>Eukaryota</taxon>
        <taxon>Fungi</taxon>
        <taxon>Dikarya</taxon>
        <taxon>Basidiomycota</taxon>
        <taxon>Agaricomycotina</taxon>
        <taxon>Agaricomycetes</taxon>
        <taxon>Polyporales</taxon>
        <taxon>Polyporaceae</taxon>
        <taxon>Trametes</taxon>
    </lineage>
</organism>
<evidence type="ECO:0000259" key="1">
    <source>
        <dbReference type="Pfam" id="PF14474"/>
    </source>
</evidence>
<keyword evidence="3" id="KW-1185">Reference proteome</keyword>
<feature type="non-terminal residue" evidence="2">
    <location>
        <position position="1"/>
    </location>
</feature>
<dbReference type="Proteomes" id="UP000054317">
    <property type="component" value="Unassembled WGS sequence"/>
</dbReference>
<proteinExistence type="predicted"/>
<protein>
    <recommendedName>
        <fullName evidence="1">Restriction of telomere capping protein 4 C-terminal domain-containing protein</fullName>
    </recommendedName>
</protein>
<name>R7S7A5_TRAVS</name>
<reference evidence="3" key="1">
    <citation type="journal article" date="2012" name="Science">
        <title>The Paleozoic origin of enzymatic lignin decomposition reconstructed from 31 fungal genomes.</title>
        <authorList>
            <person name="Floudas D."/>
            <person name="Binder M."/>
            <person name="Riley R."/>
            <person name="Barry K."/>
            <person name="Blanchette R.A."/>
            <person name="Henrissat B."/>
            <person name="Martinez A.T."/>
            <person name="Otillar R."/>
            <person name="Spatafora J.W."/>
            <person name="Yadav J.S."/>
            <person name="Aerts A."/>
            <person name="Benoit I."/>
            <person name="Boyd A."/>
            <person name="Carlson A."/>
            <person name="Copeland A."/>
            <person name="Coutinho P.M."/>
            <person name="de Vries R.P."/>
            <person name="Ferreira P."/>
            <person name="Findley K."/>
            <person name="Foster B."/>
            <person name="Gaskell J."/>
            <person name="Glotzer D."/>
            <person name="Gorecki P."/>
            <person name="Heitman J."/>
            <person name="Hesse C."/>
            <person name="Hori C."/>
            <person name="Igarashi K."/>
            <person name="Jurgens J.A."/>
            <person name="Kallen N."/>
            <person name="Kersten P."/>
            <person name="Kohler A."/>
            <person name="Kuees U."/>
            <person name="Kumar T.K.A."/>
            <person name="Kuo A."/>
            <person name="LaButti K."/>
            <person name="Larrondo L.F."/>
            <person name="Lindquist E."/>
            <person name="Ling A."/>
            <person name="Lombard V."/>
            <person name="Lucas S."/>
            <person name="Lundell T."/>
            <person name="Martin R."/>
            <person name="McLaughlin D.J."/>
            <person name="Morgenstern I."/>
            <person name="Morin E."/>
            <person name="Murat C."/>
            <person name="Nagy L.G."/>
            <person name="Nolan M."/>
            <person name="Ohm R.A."/>
            <person name="Patyshakuliyeva A."/>
            <person name="Rokas A."/>
            <person name="Ruiz-Duenas F.J."/>
            <person name="Sabat G."/>
            <person name="Salamov A."/>
            <person name="Samejima M."/>
            <person name="Schmutz J."/>
            <person name="Slot J.C."/>
            <person name="St John F."/>
            <person name="Stenlid J."/>
            <person name="Sun H."/>
            <person name="Sun S."/>
            <person name="Syed K."/>
            <person name="Tsang A."/>
            <person name="Wiebenga A."/>
            <person name="Young D."/>
            <person name="Pisabarro A."/>
            <person name="Eastwood D.C."/>
            <person name="Martin F."/>
            <person name="Cullen D."/>
            <person name="Grigoriev I.V."/>
            <person name="Hibbett D.S."/>
        </authorList>
    </citation>
    <scope>NUCLEOTIDE SEQUENCE [LARGE SCALE GENOMIC DNA]</scope>
    <source>
        <strain evidence="3">FP-101664</strain>
    </source>
</reference>
<dbReference type="KEGG" id="tvs:TRAVEDRAFT_78039"/>
<gene>
    <name evidence="2" type="ORF">TRAVEDRAFT_78039</name>
</gene>
<dbReference type="RefSeq" id="XP_008045640.1">
    <property type="nucleotide sequence ID" value="XM_008047449.1"/>
</dbReference>
<feature type="domain" description="Restriction of telomere capping protein 4 C-terminal" evidence="1">
    <location>
        <begin position="1"/>
        <end position="71"/>
    </location>
</feature>
<sequence>YGEVSEAIIMSAVERLFPRHILQDGDFLPFSAKGFTQLILAPEAALMLIAEDRAVTLAEARQVALSSSMYGYFRFP</sequence>
<dbReference type="AlphaFoldDB" id="R7S7A5"/>
<dbReference type="EMBL" id="JH711801">
    <property type="protein sequence ID" value="EIW51490.1"/>
    <property type="molecule type" value="Genomic_DNA"/>
</dbReference>
<dbReference type="GeneID" id="19420330"/>
<dbReference type="Pfam" id="PF14474">
    <property type="entry name" value="RTC4"/>
    <property type="match status" value="1"/>
</dbReference>
<feature type="non-terminal residue" evidence="2">
    <location>
        <position position="76"/>
    </location>
</feature>
<dbReference type="InterPro" id="IPR028094">
    <property type="entry name" value="RTC4_C"/>
</dbReference>
<evidence type="ECO:0000313" key="3">
    <source>
        <dbReference type="Proteomes" id="UP000054317"/>
    </source>
</evidence>
<evidence type="ECO:0000313" key="2">
    <source>
        <dbReference type="EMBL" id="EIW51490.1"/>
    </source>
</evidence>